<proteinExistence type="predicted"/>
<dbReference type="SUPFAM" id="SSF46689">
    <property type="entry name" value="Homeodomain-like"/>
    <property type="match status" value="1"/>
</dbReference>
<keyword evidence="1" id="KW-0805">Transcription regulation</keyword>
<dbReference type="InterPro" id="IPR018060">
    <property type="entry name" value="HTH_AraC"/>
</dbReference>
<dbReference type="SMART" id="SM00342">
    <property type="entry name" value="HTH_ARAC"/>
    <property type="match status" value="1"/>
</dbReference>
<evidence type="ECO:0000313" key="7">
    <source>
        <dbReference type="Proteomes" id="UP000243063"/>
    </source>
</evidence>
<comment type="function">
    <text evidence="4">Regulatory protein of the TOL plasmid xyl operons. XylS activates the xylXYZLTEGFJQKIH operon required for the degradation of toluene, m-xylene and p-xylene.</text>
</comment>
<dbReference type="RefSeq" id="WP_090212445.1">
    <property type="nucleotide sequence ID" value="NZ_LT629780.1"/>
</dbReference>
<dbReference type="PANTHER" id="PTHR46796:SF10">
    <property type="entry name" value="TRANSCRIPTIONAL ACTIVATOR FEAR"/>
    <property type="match status" value="1"/>
</dbReference>
<evidence type="ECO:0000313" key="6">
    <source>
        <dbReference type="EMBL" id="SDT99881.1"/>
    </source>
</evidence>
<dbReference type="GO" id="GO:0003700">
    <property type="term" value="F:DNA-binding transcription factor activity"/>
    <property type="evidence" value="ECO:0007669"/>
    <property type="project" value="InterPro"/>
</dbReference>
<evidence type="ECO:0000259" key="5">
    <source>
        <dbReference type="PROSITE" id="PS01124"/>
    </source>
</evidence>
<evidence type="ECO:0000256" key="3">
    <source>
        <dbReference type="ARBA" id="ARBA00023163"/>
    </source>
</evidence>
<gene>
    <name evidence="6" type="ORF">SAMN05216580_0900</name>
</gene>
<keyword evidence="7" id="KW-1185">Reference proteome</keyword>
<dbReference type="Gene3D" id="1.10.10.60">
    <property type="entry name" value="Homeodomain-like"/>
    <property type="match status" value="1"/>
</dbReference>
<accession>A0A1H2EXU4</accession>
<keyword evidence="3" id="KW-0804">Transcription</keyword>
<reference evidence="7" key="1">
    <citation type="submission" date="2016-10" db="EMBL/GenBank/DDBJ databases">
        <authorList>
            <person name="Varghese N."/>
            <person name="Submissions S."/>
        </authorList>
    </citation>
    <scope>NUCLEOTIDE SEQUENCE [LARGE SCALE GENOMIC DNA]</scope>
    <source>
        <strain evidence="7">CCTCC 2012022</strain>
    </source>
</reference>
<dbReference type="InterPro" id="IPR035418">
    <property type="entry name" value="AraC-bd_2"/>
</dbReference>
<sequence length="307" mass="34451">MNSRHMARDQALDGWLQRVNELCGRFCAKALGDAFAGRIEQYQSGALQMSFNDIAHARLYRTERELAAGEDKGYFAVFQLEGRAQMAQDTQRIVLAPGDITLIDAARPSEFEYGESSRQLSLILPREVVERSLRFSGVRSCARIAAHTPVAVLANSLVRESARQEGLSLAESEATLDALLSLLRPALAGVDSDDDPHERLFRRAVTLIDRRLCEPELSPELIAREIGVSLRGLYRMFARRQLVVAQYIRNRRLDFCAEALRHAGSELKLSALGYAWGFSDSSYFSTAFKARFGVSPGEYRKRYRPEA</sequence>
<dbReference type="PROSITE" id="PS01124">
    <property type="entry name" value="HTH_ARAC_FAMILY_2"/>
    <property type="match status" value="1"/>
</dbReference>
<evidence type="ECO:0000256" key="2">
    <source>
        <dbReference type="ARBA" id="ARBA00023125"/>
    </source>
</evidence>
<dbReference type="InterPro" id="IPR050204">
    <property type="entry name" value="AraC_XylS_family_regulators"/>
</dbReference>
<organism evidence="6 7">
    <name type="scientific">Geopseudomonas guangdongensis</name>
    <dbReference type="NCBI Taxonomy" id="1245526"/>
    <lineage>
        <taxon>Bacteria</taxon>
        <taxon>Pseudomonadati</taxon>
        <taxon>Pseudomonadota</taxon>
        <taxon>Gammaproteobacteria</taxon>
        <taxon>Pseudomonadales</taxon>
        <taxon>Pseudomonadaceae</taxon>
        <taxon>Geopseudomonas</taxon>
    </lineage>
</organism>
<dbReference type="NCBIfam" id="NF007243">
    <property type="entry name" value="PRK09685.1"/>
    <property type="match status" value="1"/>
</dbReference>
<dbReference type="Pfam" id="PF12833">
    <property type="entry name" value="HTH_18"/>
    <property type="match status" value="1"/>
</dbReference>
<dbReference type="OrthoDB" id="5740883at2"/>
<dbReference type="STRING" id="1245526.SAMN05216580_0900"/>
<evidence type="ECO:0000256" key="4">
    <source>
        <dbReference type="ARBA" id="ARBA00037345"/>
    </source>
</evidence>
<dbReference type="AlphaFoldDB" id="A0A1H2EXU4"/>
<protein>
    <submittedName>
        <fullName evidence="6">AraC family transcriptional regulator, positive regulator of tynA and feaB</fullName>
    </submittedName>
</protein>
<dbReference type="Pfam" id="PF14525">
    <property type="entry name" value="AraC_binding_2"/>
    <property type="match status" value="1"/>
</dbReference>
<keyword evidence="2" id="KW-0238">DNA-binding</keyword>
<dbReference type="Proteomes" id="UP000243063">
    <property type="component" value="Chromosome I"/>
</dbReference>
<dbReference type="GO" id="GO:0043565">
    <property type="term" value="F:sequence-specific DNA binding"/>
    <property type="evidence" value="ECO:0007669"/>
    <property type="project" value="InterPro"/>
</dbReference>
<dbReference type="InterPro" id="IPR009057">
    <property type="entry name" value="Homeodomain-like_sf"/>
</dbReference>
<dbReference type="PRINTS" id="PR00032">
    <property type="entry name" value="HTHARAC"/>
</dbReference>
<dbReference type="PANTHER" id="PTHR46796">
    <property type="entry name" value="HTH-TYPE TRANSCRIPTIONAL ACTIVATOR RHAS-RELATED"/>
    <property type="match status" value="1"/>
</dbReference>
<evidence type="ECO:0000256" key="1">
    <source>
        <dbReference type="ARBA" id="ARBA00023015"/>
    </source>
</evidence>
<name>A0A1H2EXU4_9GAMM</name>
<feature type="domain" description="HTH araC/xylS-type" evidence="5">
    <location>
        <begin position="202"/>
        <end position="302"/>
    </location>
</feature>
<dbReference type="InterPro" id="IPR020449">
    <property type="entry name" value="Tscrpt_reg_AraC-type_HTH"/>
</dbReference>
<dbReference type="EMBL" id="LT629780">
    <property type="protein sequence ID" value="SDT99881.1"/>
    <property type="molecule type" value="Genomic_DNA"/>
</dbReference>